<dbReference type="Gene3D" id="2.60.40.1180">
    <property type="entry name" value="Golgi alpha-mannosidase II"/>
    <property type="match status" value="1"/>
</dbReference>
<evidence type="ECO:0000259" key="10">
    <source>
        <dbReference type="SMART" id="SM00642"/>
    </source>
</evidence>
<accession>A0A9N9WJE1</accession>
<keyword evidence="8" id="KW-0812">Transmembrane</keyword>
<dbReference type="EMBL" id="OU895877">
    <property type="protein sequence ID" value="CAG9797676.1"/>
    <property type="molecule type" value="Genomic_DNA"/>
</dbReference>
<dbReference type="InterPro" id="IPR013780">
    <property type="entry name" value="Glyco_hydro_b"/>
</dbReference>
<organism evidence="11 12">
    <name type="scientific">Chironomus riparius</name>
    <dbReference type="NCBI Taxonomy" id="315576"/>
    <lineage>
        <taxon>Eukaryota</taxon>
        <taxon>Metazoa</taxon>
        <taxon>Ecdysozoa</taxon>
        <taxon>Arthropoda</taxon>
        <taxon>Hexapoda</taxon>
        <taxon>Insecta</taxon>
        <taxon>Pterygota</taxon>
        <taxon>Neoptera</taxon>
        <taxon>Endopterygota</taxon>
        <taxon>Diptera</taxon>
        <taxon>Nematocera</taxon>
        <taxon>Chironomoidea</taxon>
        <taxon>Chironomidae</taxon>
        <taxon>Chironominae</taxon>
        <taxon>Chironomus</taxon>
    </lineage>
</organism>
<evidence type="ECO:0000313" key="11">
    <source>
        <dbReference type="EMBL" id="CAG9797676.1"/>
    </source>
</evidence>
<keyword evidence="8" id="KW-0472">Membrane</keyword>
<dbReference type="InterPro" id="IPR006047">
    <property type="entry name" value="GH13_cat_dom"/>
</dbReference>
<dbReference type="GO" id="GO:0005975">
    <property type="term" value="P:carbohydrate metabolic process"/>
    <property type="evidence" value="ECO:0007669"/>
    <property type="project" value="InterPro"/>
</dbReference>
<dbReference type="SUPFAM" id="SSF51011">
    <property type="entry name" value="Glycosyl hydrolase domain"/>
    <property type="match status" value="1"/>
</dbReference>
<dbReference type="GO" id="GO:0004558">
    <property type="term" value="F:alpha-1,4-glucosidase activity"/>
    <property type="evidence" value="ECO:0007669"/>
    <property type="project" value="UniProtKB-EC"/>
</dbReference>
<dbReference type="SMART" id="SM00642">
    <property type="entry name" value="Aamy"/>
    <property type="match status" value="1"/>
</dbReference>
<dbReference type="CDD" id="cd11328">
    <property type="entry name" value="AmyAc_maltase"/>
    <property type="match status" value="1"/>
</dbReference>
<dbReference type="InterPro" id="IPR017853">
    <property type="entry name" value="GH"/>
</dbReference>
<dbReference type="InterPro" id="IPR045857">
    <property type="entry name" value="O16G_dom_2"/>
</dbReference>
<evidence type="ECO:0000256" key="3">
    <source>
        <dbReference type="ARBA" id="ARBA00012741"/>
    </source>
</evidence>
<dbReference type="Gene3D" id="3.90.400.10">
    <property type="entry name" value="Oligo-1,6-glucosidase, Domain 2"/>
    <property type="match status" value="1"/>
</dbReference>
<dbReference type="Pfam" id="PF00128">
    <property type="entry name" value="Alpha-amylase"/>
    <property type="match status" value="1"/>
</dbReference>
<sequence>MRILFLSIFLYWNLLTACDAKDKEWWQTTVFYQIYPRSFADSNGDGIGDLKGITSRLSHLKEAGVGATWLSPIFKSPMVDFGYDISDYESIQPEYGTMEDFDELIAKAKELGIKIILDFVPNHSSDKHEWFIKSEAGDPEYKDYYVWSDGKPNPNGGRNIEPNNWVSVFYGSAWEWSDKRKQYYLHQFTKQQPDLNYRNPKVLERMSDVLTFWLKKGVSGYRIDAINHLFEVPDLVDEPVNIFDKDPKSYGHLWHYNTVDLMEVYDVIYGWRDLLDDFKKTNGGETRIMMTEAYANMTFTMRYYESDDGTRKGSHIPFNFLMISDLNGDSTARDFAHTVSKWMNYMPVGFTANWVLGNHDNSRVASRYGVERIDALNAMLLTLPGAGVTYNGEEIGMVDNKNISWKDTQDPAACNTNPDVYMKFSRDPERTPFQWDATKNAGFSTADKTWLPVHPNYVDLNVKAQKEADKSHFKFYQQLMELRKHETFQDGTIKVLALTRNVFAYLRELRDKDTFAVVINLGGNVEHVSLEPFRRLRNKLKVVAAAPSSQYHEGLIIPISSVTLEPYDCVIFTDGAKNQKRLFGDWCREVILIISLIVTFISSIYSLYFCTCHNINTK</sequence>
<keyword evidence="12" id="KW-1185">Reference proteome</keyword>
<dbReference type="PANTHER" id="PTHR10357">
    <property type="entry name" value="ALPHA-AMYLASE FAMILY MEMBER"/>
    <property type="match status" value="1"/>
</dbReference>
<dbReference type="OrthoDB" id="1740265at2759"/>
<evidence type="ECO:0000256" key="2">
    <source>
        <dbReference type="ARBA" id="ARBA00008061"/>
    </source>
</evidence>
<feature type="chain" id="PRO_5040299101" description="alpha-glucosidase" evidence="9">
    <location>
        <begin position="21"/>
        <end position="618"/>
    </location>
</feature>
<keyword evidence="5" id="KW-0378">Hydrolase</keyword>
<dbReference type="PANTHER" id="PTHR10357:SF179">
    <property type="entry name" value="NEUTRAL AND BASIC AMINO ACID TRANSPORT PROTEIN RBAT"/>
    <property type="match status" value="1"/>
</dbReference>
<dbReference type="FunFam" id="3.90.400.10:FF:000001">
    <property type="entry name" value="Maltase A3, isoform A"/>
    <property type="match status" value="1"/>
</dbReference>
<evidence type="ECO:0000256" key="7">
    <source>
        <dbReference type="ARBA" id="ARBA00023295"/>
    </source>
</evidence>
<feature type="domain" description="Glycosyl hydrolase family 13 catalytic" evidence="10">
    <location>
        <begin position="33"/>
        <end position="430"/>
    </location>
</feature>
<gene>
    <name evidence="11" type="ORF">CHIRRI_LOCUS665</name>
</gene>
<keyword evidence="4 9" id="KW-0732">Signal</keyword>
<evidence type="ECO:0000256" key="6">
    <source>
        <dbReference type="ARBA" id="ARBA00023180"/>
    </source>
</evidence>
<evidence type="ECO:0000256" key="1">
    <source>
        <dbReference type="ARBA" id="ARBA00001657"/>
    </source>
</evidence>
<protein>
    <recommendedName>
        <fullName evidence="3">alpha-glucosidase</fullName>
        <ecNumber evidence="3">3.2.1.20</ecNumber>
    </recommendedName>
</protein>
<dbReference type="Gene3D" id="3.20.20.80">
    <property type="entry name" value="Glycosidases"/>
    <property type="match status" value="1"/>
</dbReference>
<feature type="signal peptide" evidence="9">
    <location>
        <begin position="1"/>
        <end position="20"/>
    </location>
</feature>
<dbReference type="PROSITE" id="PS51257">
    <property type="entry name" value="PROKAR_LIPOPROTEIN"/>
    <property type="match status" value="1"/>
</dbReference>
<evidence type="ECO:0000313" key="12">
    <source>
        <dbReference type="Proteomes" id="UP001153620"/>
    </source>
</evidence>
<evidence type="ECO:0000256" key="8">
    <source>
        <dbReference type="SAM" id="Phobius"/>
    </source>
</evidence>
<dbReference type="Proteomes" id="UP001153620">
    <property type="component" value="Chromosome 1"/>
</dbReference>
<evidence type="ECO:0000256" key="5">
    <source>
        <dbReference type="ARBA" id="ARBA00022801"/>
    </source>
</evidence>
<keyword evidence="6" id="KW-0325">Glycoprotein</keyword>
<evidence type="ECO:0000256" key="9">
    <source>
        <dbReference type="SAM" id="SignalP"/>
    </source>
</evidence>
<keyword evidence="7" id="KW-0326">Glycosidase</keyword>
<name>A0A9N9WJE1_9DIPT</name>
<comment type="catalytic activity">
    <reaction evidence="1">
        <text>Hydrolysis of terminal, non-reducing (1-&gt;4)-linked alpha-D-glucose residues with release of alpha-D-glucose.</text>
        <dbReference type="EC" id="3.2.1.20"/>
    </reaction>
</comment>
<feature type="transmembrane region" description="Helical" evidence="8">
    <location>
        <begin position="590"/>
        <end position="610"/>
    </location>
</feature>
<comment type="similarity">
    <text evidence="2">Belongs to the glycosyl hydrolase 13 family.</text>
</comment>
<proteinExistence type="inferred from homology"/>
<evidence type="ECO:0000256" key="4">
    <source>
        <dbReference type="ARBA" id="ARBA00022729"/>
    </source>
</evidence>
<dbReference type="SUPFAM" id="SSF51445">
    <property type="entry name" value="(Trans)glycosidases"/>
    <property type="match status" value="1"/>
</dbReference>
<dbReference type="EC" id="3.2.1.20" evidence="3"/>
<reference evidence="11" key="1">
    <citation type="submission" date="2022-01" db="EMBL/GenBank/DDBJ databases">
        <authorList>
            <person name="King R."/>
        </authorList>
    </citation>
    <scope>NUCLEOTIDE SEQUENCE</scope>
</reference>
<keyword evidence="8" id="KW-1133">Transmembrane helix</keyword>
<dbReference type="AlphaFoldDB" id="A0A9N9WJE1"/>
<reference evidence="11" key="2">
    <citation type="submission" date="2022-10" db="EMBL/GenBank/DDBJ databases">
        <authorList>
            <consortium name="ENA_rothamsted_submissions"/>
            <consortium name="culmorum"/>
            <person name="King R."/>
        </authorList>
    </citation>
    <scope>NUCLEOTIDE SEQUENCE</scope>
</reference>